<sequence>MKIDKKLIKELADDIMLEISDEEADAFLKTEKELLAKFEKVLVINVDNVEPSFYCFDHLNNFLRDDNKKEVISKQELLNNAPKSKDGYVIIEKVVK</sequence>
<keyword evidence="2" id="KW-1185">Reference proteome</keyword>
<dbReference type="InterPro" id="IPR003837">
    <property type="entry name" value="GatC"/>
</dbReference>
<evidence type="ECO:0000313" key="2">
    <source>
        <dbReference type="Proteomes" id="UP000094378"/>
    </source>
</evidence>
<dbReference type="PANTHER" id="PTHR15004:SF0">
    <property type="entry name" value="GLUTAMYL-TRNA(GLN) AMIDOTRANSFERASE SUBUNIT C, MITOCHONDRIAL"/>
    <property type="match status" value="1"/>
</dbReference>
<dbReference type="Proteomes" id="UP000094378">
    <property type="component" value="Chromosome"/>
</dbReference>
<dbReference type="OrthoDB" id="399009at2"/>
<accession>A0A1B3SJG7</accession>
<name>A0A1B3SJG7_9MOLU</name>
<dbReference type="GO" id="GO:0006450">
    <property type="term" value="P:regulation of translational fidelity"/>
    <property type="evidence" value="ECO:0007669"/>
    <property type="project" value="InterPro"/>
</dbReference>
<dbReference type="NCBIfam" id="TIGR00135">
    <property type="entry name" value="gatC"/>
    <property type="match status" value="1"/>
</dbReference>
<dbReference type="Pfam" id="PF02686">
    <property type="entry name" value="GatC"/>
    <property type="match status" value="1"/>
</dbReference>
<protein>
    <submittedName>
        <fullName evidence="1">Glutamyl-tRNA(Gln) amidotransferase subunit C</fullName>
    </submittedName>
</protein>
<dbReference type="InterPro" id="IPR036113">
    <property type="entry name" value="Asp/Glu-ADT_sf_sub_c"/>
</dbReference>
<dbReference type="EMBL" id="CP017015">
    <property type="protein sequence ID" value="AOG60075.1"/>
    <property type="molecule type" value="Genomic_DNA"/>
</dbReference>
<dbReference type="SUPFAM" id="SSF141000">
    <property type="entry name" value="Glu-tRNAGln amidotransferase C subunit"/>
    <property type="match status" value="1"/>
</dbReference>
<reference evidence="1 2" key="1">
    <citation type="submission" date="2016-08" db="EMBL/GenBank/DDBJ databases">
        <title>Complete genome sequence of Spiroplasma helicoides TABS-2 (DSM 22551).</title>
        <authorList>
            <person name="Shen W.-Y."/>
            <person name="Lo W.-S."/>
            <person name="Lai Y.-C."/>
            <person name="Kuo C.-H."/>
        </authorList>
    </citation>
    <scope>NUCLEOTIDE SEQUENCE [LARGE SCALE GENOMIC DNA]</scope>
    <source>
        <strain evidence="1 2">TABS-2</strain>
    </source>
</reference>
<dbReference type="KEGG" id="shj:SHELI_v1c01200"/>
<organism evidence="1 2">
    <name type="scientific">Spiroplasma helicoides</name>
    <dbReference type="NCBI Taxonomy" id="216938"/>
    <lineage>
        <taxon>Bacteria</taxon>
        <taxon>Bacillati</taxon>
        <taxon>Mycoplasmatota</taxon>
        <taxon>Mollicutes</taxon>
        <taxon>Entomoplasmatales</taxon>
        <taxon>Spiroplasmataceae</taxon>
        <taxon>Spiroplasma</taxon>
    </lineage>
</organism>
<dbReference type="STRING" id="216938.SHELI_v1c01200"/>
<keyword evidence="1" id="KW-0808">Transferase</keyword>
<dbReference type="GO" id="GO:0070681">
    <property type="term" value="P:glutaminyl-tRNAGln biosynthesis via transamidation"/>
    <property type="evidence" value="ECO:0007669"/>
    <property type="project" value="TreeGrafter"/>
</dbReference>
<dbReference type="GO" id="GO:0016740">
    <property type="term" value="F:transferase activity"/>
    <property type="evidence" value="ECO:0007669"/>
    <property type="project" value="UniProtKB-KW"/>
</dbReference>
<evidence type="ECO:0000313" key="1">
    <source>
        <dbReference type="EMBL" id="AOG60075.1"/>
    </source>
</evidence>
<proteinExistence type="predicted"/>
<dbReference type="RefSeq" id="WP_069115855.1">
    <property type="nucleotide sequence ID" value="NZ_CP017015.1"/>
</dbReference>
<dbReference type="AlphaFoldDB" id="A0A1B3SJG7"/>
<dbReference type="PANTHER" id="PTHR15004">
    <property type="entry name" value="GLUTAMYL-TRNA(GLN) AMIDOTRANSFERASE SUBUNIT C, MITOCHONDRIAL"/>
    <property type="match status" value="1"/>
</dbReference>
<gene>
    <name evidence="1" type="primary">gatC</name>
    <name evidence="1" type="ORF">SHELI_v1c01200</name>
</gene>